<keyword evidence="5" id="KW-0378">Hydrolase</keyword>
<feature type="domain" description="Survival protein SurE-like phosphatase/nucleotidase" evidence="7">
    <location>
        <begin position="44"/>
        <end position="235"/>
    </location>
</feature>
<accession>A0ABP9HWJ3</accession>
<evidence type="ECO:0000256" key="1">
    <source>
        <dbReference type="ARBA" id="ARBA00000815"/>
    </source>
</evidence>
<dbReference type="Proteomes" id="UP001500466">
    <property type="component" value="Unassembled WGS sequence"/>
</dbReference>
<feature type="chain" id="PRO_5046730314" description="5'-nucleotidase" evidence="6">
    <location>
        <begin position="32"/>
        <end position="316"/>
    </location>
</feature>
<dbReference type="RefSeq" id="WP_345678492.1">
    <property type="nucleotide sequence ID" value="NZ_BAABHS010000022.1"/>
</dbReference>
<dbReference type="PROSITE" id="PS51318">
    <property type="entry name" value="TAT"/>
    <property type="match status" value="1"/>
</dbReference>
<keyword evidence="9" id="KW-1185">Reference proteome</keyword>
<evidence type="ECO:0000259" key="7">
    <source>
        <dbReference type="Pfam" id="PF01975"/>
    </source>
</evidence>
<keyword evidence="4" id="KW-0479">Metal-binding</keyword>
<evidence type="ECO:0000256" key="4">
    <source>
        <dbReference type="ARBA" id="ARBA00022723"/>
    </source>
</evidence>
<evidence type="ECO:0000256" key="2">
    <source>
        <dbReference type="ARBA" id="ARBA00011062"/>
    </source>
</evidence>
<proteinExistence type="inferred from homology"/>
<dbReference type="SUPFAM" id="SSF64167">
    <property type="entry name" value="SurE-like"/>
    <property type="match status" value="1"/>
</dbReference>
<gene>
    <name evidence="8" type="primary">surE</name>
    <name evidence="8" type="ORF">GCM10023205_56110</name>
</gene>
<dbReference type="InterPro" id="IPR030048">
    <property type="entry name" value="SurE"/>
</dbReference>
<dbReference type="Gene3D" id="3.40.1210.10">
    <property type="entry name" value="Survival protein SurE-like phosphatase/nucleotidase"/>
    <property type="match status" value="1"/>
</dbReference>
<evidence type="ECO:0000256" key="6">
    <source>
        <dbReference type="SAM" id="SignalP"/>
    </source>
</evidence>
<dbReference type="PANTHER" id="PTHR30457:SF0">
    <property type="entry name" value="PHOSPHATASE, PUTATIVE (AFU_ORTHOLOGUE AFUA_4G01070)-RELATED"/>
    <property type="match status" value="1"/>
</dbReference>
<dbReference type="EMBL" id="BAABHS010000022">
    <property type="protein sequence ID" value="GAA4980012.1"/>
    <property type="molecule type" value="Genomic_DNA"/>
</dbReference>
<dbReference type="InterPro" id="IPR036523">
    <property type="entry name" value="SurE-like_sf"/>
</dbReference>
<evidence type="ECO:0000256" key="5">
    <source>
        <dbReference type="ARBA" id="ARBA00022801"/>
    </source>
</evidence>
<keyword evidence="6" id="KW-0732">Signal</keyword>
<dbReference type="Pfam" id="PF01975">
    <property type="entry name" value="SurE"/>
    <property type="match status" value="1"/>
</dbReference>
<comment type="caution">
    <text evidence="8">The sequence shown here is derived from an EMBL/GenBank/DDBJ whole genome shotgun (WGS) entry which is preliminary data.</text>
</comment>
<evidence type="ECO:0000313" key="9">
    <source>
        <dbReference type="Proteomes" id="UP001500466"/>
    </source>
</evidence>
<name>A0ABP9HWJ3_9ACTN</name>
<organism evidence="8 9">
    <name type="scientific">Yinghuangia aomiensis</name>
    <dbReference type="NCBI Taxonomy" id="676205"/>
    <lineage>
        <taxon>Bacteria</taxon>
        <taxon>Bacillati</taxon>
        <taxon>Actinomycetota</taxon>
        <taxon>Actinomycetes</taxon>
        <taxon>Kitasatosporales</taxon>
        <taxon>Streptomycetaceae</taxon>
        <taxon>Yinghuangia</taxon>
    </lineage>
</organism>
<dbReference type="PANTHER" id="PTHR30457">
    <property type="entry name" value="5'-NUCLEOTIDASE SURE"/>
    <property type="match status" value="1"/>
</dbReference>
<dbReference type="InterPro" id="IPR006311">
    <property type="entry name" value="TAT_signal"/>
</dbReference>
<dbReference type="EC" id="3.1.3.5" evidence="3"/>
<comment type="catalytic activity">
    <reaction evidence="1">
        <text>a ribonucleoside 5'-phosphate + H2O = a ribonucleoside + phosphate</text>
        <dbReference type="Rhea" id="RHEA:12484"/>
        <dbReference type="ChEBI" id="CHEBI:15377"/>
        <dbReference type="ChEBI" id="CHEBI:18254"/>
        <dbReference type="ChEBI" id="CHEBI:43474"/>
        <dbReference type="ChEBI" id="CHEBI:58043"/>
        <dbReference type="EC" id="3.1.3.5"/>
    </reaction>
</comment>
<dbReference type="InterPro" id="IPR002828">
    <property type="entry name" value="SurE-like_Pase/nucleotidase"/>
</dbReference>
<reference evidence="9" key="1">
    <citation type="journal article" date="2019" name="Int. J. Syst. Evol. Microbiol.">
        <title>The Global Catalogue of Microorganisms (GCM) 10K type strain sequencing project: providing services to taxonomists for standard genome sequencing and annotation.</title>
        <authorList>
            <consortium name="The Broad Institute Genomics Platform"/>
            <consortium name="The Broad Institute Genome Sequencing Center for Infectious Disease"/>
            <person name="Wu L."/>
            <person name="Ma J."/>
        </authorList>
    </citation>
    <scope>NUCLEOTIDE SEQUENCE [LARGE SCALE GENOMIC DNA]</scope>
    <source>
        <strain evidence="9">JCM 17986</strain>
    </source>
</reference>
<feature type="signal peptide" evidence="6">
    <location>
        <begin position="1"/>
        <end position="31"/>
    </location>
</feature>
<comment type="similarity">
    <text evidence="2">Belongs to the SurE nucleotidase family.</text>
</comment>
<evidence type="ECO:0000313" key="8">
    <source>
        <dbReference type="EMBL" id="GAA4980012.1"/>
    </source>
</evidence>
<sequence length="316" mass="31981">MARIGTRARRFLAALAVGAAVAGTAAPTAAAAAGAAAPPKRLDIMLSNDDGYQFPFIRALQGALKAAGHNAVIVAPATDQSGKGTGINASPGAVFKAQQTEPGIWSVEGTPADSVGFGLKNVFAGKKPDLVITGINAGQNIAATTNHSGTVGAAITAAEFGVPSIAVSAEYDVTNPKNPFPQIPQAVGFTVKLVERLVATAPAKGGLMPGHATINANYPVRPTGKVALTNVGRAQAVETQYVPAPDQCATCYRIGLGLNPDQSEPVGNADTTALANGSVSLSLLDGDWTTPGWALGQVVSILDNLSLRLRLSGLTA</sequence>
<protein>
    <recommendedName>
        <fullName evidence="3">5'-nucleotidase</fullName>
        <ecNumber evidence="3">3.1.3.5</ecNumber>
    </recommendedName>
</protein>
<evidence type="ECO:0000256" key="3">
    <source>
        <dbReference type="ARBA" id="ARBA00012643"/>
    </source>
</evidence>